<comment type="caution">
    <text evidence="3">The sequence shown here is derived from an EMBL/GenBank/DDBJ whole genome shotgun (WGS) entry which is preliminary data.</text>
</comment>
<feature type="transmembrane region" description="Helical" evidence="2">
    <location>
        <begin position="281"/>
        <end position="302"/>
    </location>
</feature>
<proteinExistence type="predicted"/>
<dbReference type="RefSeq" id="WP_184694374.1">
    <property type="nucleotide sequence ID" value="NZ_JACHJN010000008.1"/>
</dbReference>
<evidence type="ECO:0000313" key="3">
    <source>
        <dbReference type="EMBL" id="MBB5958417.1"/>
    </source>
</evidence>
<protein>
    <submittedName>
        <fullName evidence="3">Uncharacterized protein</fullName>
    </submittedName>
</protein>
<dbReference type="AlphaFoldDB" id="A0A841CQU0"/>
<reference evidence="3 4" key="1">
    <citation type="submission" date="2020-08" db="EMBL/GenBank/DDBJ databases">
        <title>Genomic Encyclopedia of Type Strains, Phase III (KMG-III): the genomes of soil and plant-associated and newly described type strains.</title>
        <authorList>
            <person name="Whitman W."/>
        </authorList>
    </citation>
    <scope>NUCLEOTIDE SEQUENCE [LARGE SCALE GENOMIC DNA]</scope>
    <source>
        <strain evidence="3 4">CECT 8640</strain>
    </source>
</reference>
<evidence type="ECO:0000313" key="4">
    <source>
        <dbReference type="Proteomes" id="UP000547510"/>
    </source>
</evidence>
<feature type="region of interest" description="Disordered" evidence="1">
    <location>
        <begin position="51"/>
        <end position="148"/>
    </location>
</feature>
<dbReference type="EMBL" id="JACHJN010000008">
    <property type="protein sequence ID" value="MBB5958417.1"/>
    <property type="molecule type" value="Genomic_DNA"/>
</dbReference>
<feature type="transmembrane region" description="Helical" evidence="2">
    <location>
        <begin position="250"/>
        <end position="269"/>
    </location>
</feature>
<keyword evidence="2" id="KW-0472">Membrane</keyword>
<feature type="compositionally biased region" description="Low complexity" evidence="1">
    <location>
        <begin position="126"/>
        <end position="138"/>
    </location>
</feature>
<gene>
    <name evidence="3" type="ORF">FHS29_005025</name>
</gene>
<feature type="transmembrane region" description="Helical" evidence="2">
    <location>
        <begin position="174"/>
        <end position="192"/>
    </location>
</feature>
<keyword evidence="2" id="KW-1133">Transmembrane helix</keyword>
<feature type="transmembrane region" description="Helical" evidence="2">
    <location>
        <begin position="216"/>
        <end position="238"/>
    </location>
</feature>
<evidence type="ECO:0000256" key="1">
    <source>
        <dbReference type="SAM" id="MobiDB-lite"/>
    </source>
</evidence>
<keyword evidence="2" id="KW-0812">Transmembrane</keyword>
<sequence>MTSAYPIELDRLARQVSEWADREGRLPSRNQVMRAFKVGGPKARAALDTVKAVRSAAPDPRPATGSDAPDTGPVRLLHSVPAPAGPSDDTPDHVESEPVDLPDGRDRTTPAPVMDDADAPDPSPQPSMSAGPDTTPGPAADPAPPGRVGAAWAVLTGRTPPPGRRVRRARRVRAWPVLLIALGAFVAIWGGWVELGKLTGFGEITPLPGIADDWTINSAITLPLGVEAYAAFALRVWLSESTGSVRARGFAKWSALGALLLGAAGQVAYHLMNAAGLTAAPWQITTAVSCLPVVVLGLGAALTHLMHNDTTEEVTP</sequence>
<accession>A0A841CQU0</accession>
<organism evidence="3 4">
    <name type="scientific">Saccharothrix tamanrassetensis</name>
    <dbReference type="NCBI Taxonomy" id="1051531"/>
    <lineage>
        <taxon>Bacteria</taxon>
        <taxon>Bacillati</taxon>
        <taxon>Actinomycetota</taxon>
        <taxon>Actinomycetes</taxon>
        <taxon>Pseudonocardiales</taxon>
        <taxon>Pseudonocardiaceae</taxon>
        <taxon>Saccharothrix</taxon>
    </lineage>
</organism>
<feature type="compositionally biased region" description="Basic and acidic residues" evidence="1">
    <location>
        <begin position="90"/>
        <end position="108"/>
    </location>
</feature>
<name>A0A841CQU0_9PSEU</name>
<evidence type="ECO:0000256" key="2">
    <source>
        <dbReference type="SAM" id="Phobius"/>
    </source>
</evidence>
<dbReference type="Proteomes" id="UP000547510">
    <property type="component" value="Unassembled WGS sequence"/>
</dbReference>
<keyword evidence="4" id="KW-1185">Reference proteome</keyword>